<gene>
    <name evidence="19" type="primary">cobS</name>
    <name evidence="20" type="ORF">ACFFJD_03135</name>
</gene>
<feature type="transmembrane region" description="Helical" evidence="19">
    <location>
        <begin position="98"/>
        <end position="120"/>
    </location>
</feature>
<accession>A0ABV6H4P2</accession>
<keyword evidence="7 19" id="KW-1003">Cell membrane</keyword>
<dbReference type="Pfam" id="PF02654">
    <property type="entry name" value="CobS"/>
    <property type="match status" value="1"/>
</dbReference>
<comment type="cofactor">
    <cofactor evidence="1 19">
        <name>Mg(2+)</name>
        <dbReference type="ChEBI" id="CHEBI:18420"/>
    </cofactor>
</comment>
<dbReference type="PANTHER" id="PTHR34148">
    <property type="entry name" value="ADENOSYLCOBINAMIDE-GDP RIBAZOLETRANSFERASE"/>
    <property type="match status" value="1"/>
</dbReference>
<dbReference type="EMBL" id="JBHLWV010000011">
    <property type="protein sequence ID" value="MFC0313848.1"/>
    <property type="molecule type" value="Genomic_DNA"/>
</dbReference>
<evidence type="ECO:0000256" key="3">
    <source>
        <dbReference type="ARBA" id="ARBA00004663"/>
    </source>
</evidence>
<organism evidence="20 21">
    <name type="scientific">Gordonia phosphorivorans</name>
    <dbReference type="NCBI Taxonomy" id="1056982"/>
    <lineage>
        <taxon>Bacteria</taxon>
        <taxon>Bacillati</taxon>
        <taxon>Actinomycetota</taxon>
        <taxon>Actinomycetes</taxon>
        <taxon>Mycobacteriales</taxon>
        <taxon>Gordoniaceae</taxon>
        <taxon>Gordonia</taxon>
    </lineage>
</organism>
<comment type="catalytic activity">
    <reaction evidence="18 19">
        <text>alpha-ribazole 5'-phosphate + adenosylcob(III)inamide-GDP = adenosylcob(III)alamin 5'-phosphate + GMP + H(+)</text>
        <dbReference type="Rhea" id="RHEA:23560"/>
        <dbReference type="ChEBI" id="CHEBI:15378"/>
        <dbReference type="ChEBI" id="CHEBI:57918"/>
        <dbReference type="ChEBI" id="CHEBI:58115"/>
        <dbReference type="ChEBI" id="CHEBI:60487"/>
        <dbReference type="ChEBI" id="CHEBI:60493"/>
        <dbReference type="EC" id="2.7.8.26"/>
    </reaction>
</comment>
<evidence type="ECO:0000256" key="15">
    <source>
        <dbReference type="ARBA" id="ARBA00032605"/>
    </source>
</evidence>
<evidence type="ECO:0000256" key="8">
    <source>
        <dbReference type="ARBA" id="ARBA00022573"/>
    </source>
</evidence>
<protein>
    <recommendedName>
        <fullName evidence="6 19">Adenosylcobinamide-GDP ribazoletransferase</fullName>
        <ecNumber evidence="5 19">2.7.8.26</ecNumber>
    </recommendedName>
    <alternativeName>
        <fullName evidence="16 19">Cobalamin synthase</fullName>
    </alternativeName>
    <alternativeName>
        <fullName evidence="15 19">Cobalamin-5'-phosphate synthase</fullName>
    </alternativeName>
</protein>
<evidence type="ECO:0000256" key="5">
    <source>
        <dbReference type="ARBA" id="ARBA00013200"/>
    </source>
</evidence>
<dbReference type="InterPro" id="IPR003805">
    <property type="entry name" value="CobS"/>
</dbReference>
<feature type="transmembrane region" description="Helical" evidence="19">
    <location>
        <begin position="191"/>
        <end position="211"/>
    </location>
</feature>
<keyword evidence="9 19" id="KW-0808">Transferase</keyword>
<feature type="transmembrane region" description="Helical" evidence="19">
    <location>
        <begin position="20"/>
        <end position="43"/>
    </location>
</feature>
<reference evidence="20 21" key="1">
    <citation type="submission" date="2024-09" db="EMBL/GenBank/DDBJ databases">
        <authorList>
            <person name="Sun Q."/>
            <person name="Mori K."/>
        </authorList>
    </citation>
    <scope>NUCLEOTIDE SEQUENCE [LARGE SCALE GENOMIC DNA]</scope>
    <source>
        <strain evidence="20 21">CCM 7957</strain>
    </source>
</reference>
<dbReference type="RefSeq" id="WP_382361020.1">
    <property type="nucleotide sequence ID" value="NZ_JBHLWV010000011.1"/>
</dbReference>
<proteinExistence type="inferred from homology"/>
<evidence type="ECO:0000256" key="17">
    <source>
        <dbReference type="ARBA" id="ARBA00048623"/>
    </source>
</evidence>
<evidence type="ECO:0000256" key="10">
    <source>
        <dbReference type="ARBA" id="ARBA00022692"/>
    </source>
</evidence>
<evidence type="ECO:0000313" key="21">
    <source>
        <dbReference type="Proteomes" id="UP001589783"/>
    </source>
</evidence>
<comment type="similarity">
    <text evidence="4 19">Belongs to the CobS family.</text>
</comment>
<dbReference type="Proteomes" id="UP001589783">
    <property type="component" value="Unassembled WGS sequence"/>
</dbReference>
<evidence type="ECO:0000256" key="12">
    <source>
        <dbReference type="ARBA" id="ARBA00022989"/>
    </source>
</evidence>
<name>A0ABV6H4P2_9ACTN</name>
<feature type="transmembrane region" description="Helical" evidence="19">
    <location>
        <begin position="126"/>
        <end position="145"/>
    </location>
</feature>
<evidence type="ECO:0000256" key="14">
    <source>
        <dbReference type="ARBA" id="ARBA00025228"/>
    </source>
</evidence>
<keyword evidence="8 19" id="KW-0169">Cobalamin biosynthesis</keyword>
<feature type="transmembrane region" description="Helical" evidence="19">
    <location>
        <begin position="166"/>
        <end position="185"/>
    </location>
</feature>
<comment type="caution">
    <text evidence="20">The sequence shown here is derived from an EMBL/GenBank/DDBJ whole genome shotgun (WGS) entry which is preliminary data.</text>
</comment>
<dbReference type="HAMAP" id="MF_00719">
    <property type="entry name" value="CobS"/>
    <property type="match status" value="1"/>
</dbReference>
<keyword evidence="10 19" id="KW-0812">Transmembrane</keyword>
<keyword evidence="21" id="KW-1185">Reference proteome</keyword>
<evidence type="ECO:0000256" key="11">
    <source>
        <dbReference type="ARBA" id="ARBA00022842"/>
    </source>
</evidence>
<evidence type="ECO:0000313" key="20">
    <source>
        <dbReference type="EMBL" id="MFC0313848.1"/>
    </source>
</evidence>
<comment type="subcellular location">
    <subcellularLocation>
        <location evidence="2 19">Cell membrane</location>
        <topology evidence="2 19">Multi-pass membrane protein</topology>
    </subcellularLocation>
</comment>
<comment type="catalytic activity">
    <reaction evidence="17 19">
        <text>alpha-ribazole + adenosylcob(III)inamide-GDP = adenosylcob(III)alamin + GMP + H(+)</text>
        <dbReference type="Rhea" id="RHEA:16049"/>
        <dbReference type="ChEBI" id="CHEBI:10329"/>
        <dbReference type="ChEBI" id="CHEBI:15378"/>
        <dbReference type="ChEBI" id="CHEBI:18408"/>
        <dbReference type="ChEBI" id="CHEBI:58115"/>
        <dbReference type="ChEBI" id="CHEBI:60487"/>
        <dbReference type="EC" id="2.7.8.26"/>
    </reaction>
</comment>
<dbReference type="GO" id="GO:0051073">
    <property type="term" value="F:adenosylcobinamide-GDP ribazoletransferase activity"/>
    <property type="evidence" value="ECO:0007669"/>
    <property type="project" value="UniProtKB-EC"/>
</dbReference>
<evidence type="ECO:0000256" key="18">
    <source>
        <dbReference type="ARBA" id="ARBA00049504"/>
    </source>
</evidence>
<evidence type="ECO:0000256" key="9">
    <source>
        <dbReference type="ARBA" id="ARBA00022679"/>
    </source>
</evidence>
<comment type="function">
    <text evidence="14 19">Joins adenosylcobinamide-GDP and alpha-ribazole to generate adenosylcobalamin (Ado-cobalamin). Also synthesizes adenosylcobalamin 5'-phosphate from adenosylcobinamide-GDP and alpha-ribazole 5'-phosphate.</text>
</comment>
<evidence type="ECO:0000256" key="2">
    <source>
        <dbReference type="ARBA" id="ARBA00004651"/>
    </source>
</evidence>
<evidence type="ECO:0000256" key="4">
    <source>
        <dbReference type="ARBA" id="ARBA00010561"/>
    </source>
</evidence>
<dbReference type="PANTHER" id="PTHR34148:SF1">
    <property type="entry name" value="ADENOSYLCOBINAMIDE-GDP RIBAZOLETRANSFERASE"/>
    <property type="match status" value="1"/>
</dbReference>
<keyword evidence="13 19" id="KW-0472">Membrane</keyword>
<evidence type="ECO:0000256" key="16">
    <source>
        <dbReference type="ARBA" id="ARBA00032853"/>
    </source>
</evidence>
<keyword evidence="12 19" id="KW-1133">Transmembrane helix</keyword>
<evidence type="ECO:0000256" key="19">
    <source>
        <dbReference type="HAMAP-Rule" id="MF_00719"/>
    </source>
</evidence>
<comment type="pathway">
    <text evidence="3 19">Cofactor biosynthesis; adenosylcobalamin biosynthesis; adenosylcobalamin from cob(II)yrinate a,c-diamide: step 7/7.</text>
</comment>
<dbReference type="EC" id="2.7.8.26" evidence="5 19"/>
<evidence type="ECO:0000256" key="7">
    <source>
        <dbReference type="ARBA" id="ARBA00022475"/>
    </source>
</evidence>
<sequence>MTVLPAPQPRTAPDARVGGAVIAALPVVGLLLGAATAAIGLGLSLTDLPDALIGALCVAFGALATRGMHLDGVADTADGLGCYGDPDRVRAVMRSGDVGPFGAATLALVLLVQSLGFGALIDESRWWTIALVIFLGRVAVLVACRRGLPAANADGFGALVAGSQRLSIPVWLAVAAAAAVGVGLLDDPIPGAVAGAVAAVFAVAVFAYTFTRHCARRMGGVSGDVLGATIELSTTLALIVVLV</sequence>
<evidence type="ECO:0000256" key="1">
    <source>
        <dbReference type="ARBA" id="ARBA00001946"/>
    </source>
</evidence>
<evidence type="ECO:0000256" key="6">
    <source>
        <dbReference type="ARBA" id="ARBA00015850"/>
    </source>
</evidence>
<evidence type="ECO:0000256" key="13">
    <source>
        <dbReference type="ARBA" id="ARBA00023136"/>
    </source>
</evidence>
<keyword evidence="11 19" id="KW-0460">Magnesium</keyword>